<dbReference type="EMBL" id="CAJNOQ010003401">
    <property type="protein sequence ID" value="CAF1010570.1"/>
    <property type="molecule type" value="Genomic_DNA"/>
</dbReference>
<comment type="caution">
    <text evidence="9">The sequence shown here is derived from an EMBL/GenBank/DDBJ whole genome shotgun (WGS) entry which is preliminary data.</text>
</comment>
<reference evidence="9" key="1">
    <citation type="submission" date="2021-02" db="EMBL/GenBank/DDBJ databases">
        <authorList>
            <person name="Nowell W R."/>
        </authorList>
    </citation>
    <scope>NUCLEOTIDE SEQUENCE</scope>
</reference>
<keyword evidence="2" id="KW-0813">Transport</keyword>
<dbReference type="AlphaFoldDB" id="A0A814HKA7"/>
<keyword evidence="4 7" id="KW-1133">Transmembrane helix</keyword>
<feature type="transmembrane region" description="Helical" evidence="7">
    <location>
        <begin position="286"/>
        <end position="308"/>
    </location>
</feature>
<evidence type="ECO:0000313" key="8">
    <source>
        <dbReference type="EMBL" id="CAF0957896.1"/>
    </source>
</evidence>
<keyword evidence="3 7" id="KW-0812">Transmembrane</keyword>
<evidence type="ECO:0008006" key="13">
    <source>
        <dbReference type="Google" id="ProtNLM"/>
    </source>
</evidence>
<evidence type="ECO:0000313" key="11">
    <source>
        <dbReference type="EMBL" id="CAF3781872.1"/>
    </source>
</evidence>
<dbReference type="Proteomes" id="UP000663829">
    <property type="component" value="Unassembled WGS sequence"/>
</dbReference>
<organism evidence="9 12">
    <name type="scientific">Didymodactylos carnosus</name>
    <dbReference type="NCBI Taxonomy" id="1234261"/>
    <lineage>
        <taxon>Eukaryota</taxon>
        <taxon>Metazoa</taxon>
        <taxon>Spiralia</taxon>
        <taxon>Gnathifera</taxon>
        <taxon>Rotifera</taxon>
        <taxon>Eurotatoria</taxon>
        <taxon>Bdelloidea</taxon>
        <taxon>Philodinida</taxon>
        <taxon>Philodinidae</taxon>
        <taxon>Didymodactylos</taxon>
    </lineage>
</organism>
<feature type="transmembrane region" description="Helical" evidence="7">
    <location>
        <begin position="254"/>
        <end position="274"/>
    </location>
</feature>
<feature type="transmembrane region" description="Helical" evidence="7">
    <location>
        <begin position="84"/>
        <end position="101"/>
    </location>
</feature>
<dbReference type="InterPro" id="IPR011701">
    <property type="entry name" value="MFS"/>
</dbReference>
<dbReference type="Proteomes" id="UP000677228">
    <property type="component" value="Unassembled WGS sequence"/>
</dbReference>
<proteinExistence type="inferred from homology"/>
<evidence type="ECO:0000256" key="3">
    <source>
        <dbReference type="ARBA" id="ARBA00022692"/>
    </source>
</evidence>
<gene>
    <name evidence="9" type="ORF">GPM918_LOCUS14244</name>
    <name evidence="8" type="ORF">OVA965_LOCUS12480</name>
    <name evidence="11" type="ORF">SRO942_LOCUS14244</name>
    <name evidence="10" type="ORF">TMI583_LOCUS12484</name>
</gene>
<dbReference type="GO" id="GO:0008506">
    <property type="term" value="F:sucrose:proton symporter activity"/>
    <property type="evidence" value="ECO:0007669"/>
    <property type="project" value="TreeGrafter"/>
</dbReference>
<dbReference type="SUPFAM" id="SSF103473">
    <property type="entry name" value="MFS general substrate transporter"/>
    <property type="match status" value="1"/>
</dbReference>
<evidence type="ECO:0000256" key="2">
    <source>
        <dbReference type="ARBA" id="ARBA00022448"/>
    </source>
</evidence>
<evidence type="ECO:0000313" key="12">
    <source>
        <dbReference type="Proteomes" id="UP000663829"/>
    </source>
</evidence>
<comment type="similarity">
    <text evidence="6">Belongs to the glycoside-pentoside-hexuronide (GPH) cation symporter transporter (TC 2.A.2) family.</text>
</comment>
<keyword evidence="12" id="KW-1185">Reference proteome</keyword>
<evidence type="ECO:0000313" key="9">
    <source>
        <dbReference type="EMBL" id="CAF1010570.1"/>
    </source>
</evidence>
<dbReference type="Proteomes" id="UP000682733">
    <property type="component" value="Unassembled WGS sequence"/>
</dbReference>
<feature type="transmembrane region" description="Helical" evidence="7">
    <location>
        <begin position="339"/>
        <end position="358"/>
    </location>
</feature>
<evidence type="ECO:0000256" key="6">
    <source>
        <dbReference type="ARBA" id="ARBA00038193"/>
    </source>
</evidence>
<dbReference type="OrthoDB" id="28755at2759"/>
<sequence>MQMFHSIYNDGISHLIVVTALVCGLEFCTSAAFSFIPPLLLKSGVPDSLTTTLMGCGPLMGFVFCPVIGHASDRCRSRFGRRRPFILGFCLTIISCLILIPQSQLLNSPRTGLLLLITTCVLFDFASQACFNPCESLIYDMCKSTPQEASCFFVYSFMTSFGGCLGYMITAYDWSQSWLSHYLHGQEKLTFIVILLLFTLTLCCTLMTANEKALNEDVAVEPLLITNEQEQLTSTSSSDNIKWYLNTNFLPFKVVTWSVNFFVQAIIYLVLSIISSMRTIMTMPYVLRRLALADCLSWAAIMTFNLFFTDFVGQTVYGGDPSAPEFSNERLLYDAGVRAGSYGLLFHCIVGALYAPALKPLIYQFGIRLTFSFGMFVFVVSMFVMYMSRNIAVVNAMASLSGLGMASLTSIPYTLVMMYHSNKEVCIMADNVENSTFN</sequence>
<dbReference type="GO" id="GO:0016020">
    <property type="term" value="C:membrane"/>
    <property type="evidence" value="ECO:0007669"/>
    <property type="project" value="UniProtKB-SubCell"/>
</dbReference>
<dbReference type="Pfam" id="PF07690">
    <property type="entry name" value="MFS_1"/>
    <property type="match status" value="1"/>
</dbReference>
<keyword evidence="5 7" id="KW-0472">Membrane</keyword>
<feature type="transmembrane region" description="Helical" evidence="7">
    <location>
        <begin position="365"/>
        <end position="386"/>
    </location>
</feature>
<dbReference type="EMBL" id="CAJOBC010003401">
    <property type="protein sequence ID" value="CAF3781872.1"/>
    <property type="molecule type" value="Genomic_DNA"/>
</dbReference>
<feature type="transmembrane region" description="Helical" evidence="7">
    <location>
        <begin position="12"/>
        <end position="36"/>
    </location>
</feature>
<feature type="transmembrane region" description="Helical" evidence="7">
    <location>
        <begin position="152"/>
        <end position="169"/>
    </location>
</feature>
<dbReference type="PANTHER" id="PTHR19432:SF37">
    <property type="entry name" value="SOLUTE CARRIER FAMILY 45 MEMBER 3"/>
    <property type="match status" value="1"/>
</dbReference>
<evidence type="ECO:0000256" key="7">
    <source>
        <dbReference type="SAM" id="Phobius"/>
    </source>
</evidence>
<dbReference type="Gene3D" id="1.20.1250.20">
    <property type="entry name" value="MFS general substrate transporter like domains"/>
    <property type="match status" value="1"/>
</dbReference>
<feature type="transmembrane region" description="Helical" evidence="7">
    <location>
        <begin position="189"/>
        <end position="209"/>
    </location>
</feature>
<accession>A0A814HKA7</accession>
<dbReference type="PANTHER" id="PTHR19432">
    <property type="entry name" value="SUGAR TRANSPORTER"/>
    <property type="match status" value="1"/>
</dbReference>
<dbReference type="Proteomes" id="UP000681722">
    <property type="component" value="Unassembled WGS sequence"/>
</dbReference>
<dbReference type="EMBL" id="CAJNOK010005026">
    <property type="protein sequence ID" value="CAF0957896.1"/>
    <property type="molecule type" value="Genomic_DNA"/>
</dbReference>
<dbReference type="InterPro" id="IPR036259">
    <property type="entry name" value="MFS_trans_sf"/>
</dbReference>
<dbReference type="EMBL" id="CAJOBA010005031">
    <property type="protein sequence ID" value="CAF3730928.1"/>
    <property type="molecule type" value="Genomic_DNA"/>
</dbReference>
<protein>
    <recommendedName>
        <fullName evidence="13">Membrane-associated transporter protein</fullName>
    </recommendedName>
</protein>
<name>A0A814HKA7_9BILA</name>
<feature type="transmembrane region" description="Helical" evidence="7">
    <location>
        <begin position="392"/>
        <end position="415"/>
    </location>
</feature>
<comment type="subcellular location">
    <subcellularLocation>
        <location evidence="1">Membrane</location>
        <topology evidence="1">Multi-pass membrane protein</topology>
    </subcellularLocation>
</comment>
<evidence type="ECO:0000256" key="4">
    <source>
        <dbReference type="ARBA" id="ARBA00022989"/>
    </source>
</evidence>
<evidence type="ECO:0000256" key="5">
    <source>
        <dbReference type="ARBA" id="ARBA00023136"/>
    </source>
</evidence>
<feature type="transmembrane region" description="Helical" evidence="7">
    <location>
        <begin position="48"/>
        <end position="72"/>
    </location>
</feature>
<evidence type="ECO:0000256" key="1">
    <source>
        <dbReference type="ARBA" id="ARBA00004141"/>
    </source>
</evidence>
<evidence type="ECO:0000313" key="10">
    <source>
        <dbReference type="EMBL" id="CAF3730928.1"/>
    </source>
</evidence>